<dbReference type="Pfam" id="PF21597">
    <property type="entry name" value="TetR_C_43"/>
    <property type="match status" value="1"/>
</dbReference>
<evidence type="ECO:0000256" key="2">
    <source>
        <dbReference type="ARBA" id="ARBA00023125"/>
    </source>
</evidence>
<evidence type="ECO:0000313" key="7">
    <source>
        <dbReference type="Proteomes" id="UP001500540"/>
    </source>
</evidence>
<reference evidence="7" key="1">
    <citation type="journal article" date="2019" name="Int. J. Syst. Evol. Microbiol.">
        <title>The Global Catalogue of Microorganisms (GCM) 10K type strain sequencing project: providing services to taxonomists for standard genome sequencing and annotation.</title>
        <authorList>
            <consortium name="The Broad Institute Genomics Platform"/>
            <consortium name="The Broad Institute Genome Sequencing Center for Infectious Disease"/>
            <person name="Wu L."/>
            <person name="Ma J."/>
        </authorList>
    </citation>
    <scope>NUCLEOTIDE SEQUENCE [LARGE SCALE GENOMIC DNA]</scope>
    <source>
        <strain evidence="7">JCM 16950</strain>
    </source>
</reference>
<proteinExistence type="predicted"/>
<evidence type="ECO:0000256" key="3">
    <source>
        <dbReference type="ARBA" id="ARBA00023163"/>
    </source>
</evidence>
<dbReference type="PANTHER" id="PTHR30055:SF234">
    <property type="entry name" value="HTH-TYPE TRANSCRIPTIONAL REGULATOR BETI"/>
    <property type="match status" value="1"/>
</dbReference>
<dbReference type="PROSITE" id="PS50977">
    <property type="entry name" value="HTH_TETR_2"/>
    <property type="match status" value="1"/>
</dbReference>
<dbReference type="InterPro" id="IPR001647">
    <property type="entry name" value="HTH_TetR"/>
</dbReference>
<accession>A0ABP7G4Y4</accession>
<keyword evidence="1" id="KW-0805">Transcription regulation</keyword>
<protein>
    <submittedName>
        <fullName evidence="6">TetR family transcriptional regulator</fullName>
    </submittedName>
</protein>
<feature type="domain" description="HTH tetR-type" evidence="5">
    <location>
        <begin position="1"/>
        <end position="53"/>
    </location>
</feature>
<name>A0ABP7G4Y4_9MICO</name>
<dbReference type="InterPro" id="IPR036271">
    <property type="entry name" value="Tet_transcr_reg_TetR-rel_C_sf"/>
</dbReference>
<evidence type="ECO:0000256" key="1">
    <source>
        <dbReference type="ARBA" id="ARBA00023015"/>
    </source>
</evidence>
<dbReference type="SUPFAM" id="SSF46689">
    <property type="entry name" value="Homeodomain-like"/>
    <property type="match status" value="1"/>
</dbReference>
<dbReference type="Proteomes" id="UP001500540">
    <property type="component" value="Unassembled WGS sequence"/>
</dbReference>
<evidence type="ECO:0000313" key="6">
    <source>
        <dbReference type="EMBL" id="GAA3754619.1"/>
    </source>
</evidence>
<keyword evidence="2 4" id="KW-0238">DNA-binding</keyword>
<dbReference type="InterPro" id="IPR050109">
    <property type="entry name" value="HTH-type_TetR-like_transc_reg"/>
</dbReference>
<organism evidence="6 7">
    <name type="scientific">Microbacterium kribbense</name>
    <dbReference type="NCBI Taxonomy" id="433645"/>
    <lineage>
        <taxon>Bacteria</taxon>
        <taxon>Bacillati</taxon>
        <taxon>Actinomycetota</taxon>
        <taxon>Actinomycetes</taxon>
        <taxon>Micrococcales</taxon>
        <taxon>Microbacteriaceae</taxon>
        <taxon>Microbacterium</taxon>
    </lineage>
</organism>
<dbReference type="PANTHER" id="PTHR30055">
    <property type="entry name" value="HTH-TYPE TRANSCRIPTIONAL REGULATOR RUTR"/>
    <property type="match status" value="1"/>
</dbReference>
<dbReference type="Gene3D" id="1.10.357.10">
    <property type="entry name" value="Tetracycline Repressor, domain 2"/>
    <property type="match status" value="1"/>
</dbReference>
<keyword evidence="3" id="KW-0804">Transcription</keyword>
<evidence type="ECO:0000256" key="4">
    <source>
        <dbReference type="PROSITE-ProRule" id="PRU00335"/>
    </source>
</evidence>
<dbReference type="InterPro" id="IPR049445">
    <property type="entry name" value="TetR_SbtR-like_C"/>
</dbReference>
<dbReference type="InterPro" id="IPR009057">
    <property type="entry name" value="Homeodomain-like_sf"/>
</dbReference>
<gene>
    <name evidence="6" type="ORF">GCM10022240_04590</name>
</gene>
<sequence length="168" mass="17443">MAVAVDAFAAGEGDVTFDALARRAGVGVGTLYRNFPNRQALVEAVYRSELDDVVAQADALLAAHPADVALRRWIDRYAVFVAAKEGMAQAFREAVASGVIAATETREAIRGAVARFVAAGAVAGTLRGDVDADDVTTALLSVVVGTAGTGTAQRDRVLDIVVDGLRAR</sequence>
<dbReference type="SUPFAM" id="SSF48498">
    <property type="entry name" value="Tetracyclin repressor-like, C-terminal domain"/>
    <property type="match status" value="1"/>
</dbReference>
<dbReference type="EMBL" id="BAABAF010000001">
    <property type="protein sequence ID" value="GAA3754619.1"/>
    <property type="molecule type" value="Genomic_DNA"/>
</dbReference>
<evidence type="ECO:0000259" key="5">
    <source>
        <dbReference type="PROSITE" id="PS50977"/>
    </source>
</evidence>
<feature type="DNA-binding region" description="H-T-H motif" evidence="4">
    <location>
        <begin position="16"/>
        <end position="35"/>
    </location>
</feature>
<keyword evidence="7" id="KW-1185">Reference proteome</keyword>
<dbReference type="Pfam" id="PF00440">
    <property type="entry name" value="TetR_N"/>
    <property type="match status" value="1"/>
</dbReference>
<comment type="caution">
    <text evidence="6">The sequence shown here is derived from an EMBL/GenBank/DDBJ whole genome shotgun (WGS) entry which is preliminary data.</text>
</comment>